<proteinExistence type="predicted"/>
<dbReference type="EMBL" id="FRYK01000005">
    <property type="protein sequence ID" value="SHO73976.1"/>
    <property type="molecule type" value="Genomic_DNA"/>
</dbReference>
<keyword evidence="2" id="KW-1185">Reference proteome</keyword>
<dbReference type="Proteomes" id="UP000184611">
    <property type="component" value="Unassembled WGS sequence"/>
</dbReference>
<reference evidence="2" key="1">
    <citation type="submission" date="2016-12" db="EMBL/GenBank/DDBJ databases">
        <authorList>
            <person name="Varghese N."/>
            <person name="Submissions S."/>
        </authorList>
    </citation>
    <scope>NUCLEOTIDE SEQUENCE [LARGE SCALE GENOMIC DNA]</scope>
    <source>
        <strain evidence="2">DSM 18830</strain>
    </source>
</reference>
<evidence type="ECO:0000313" key="1">
    <source>
        <dbReference type="EMBL" id="SHO73976.1"/>
    </source>
</evidence>
<name>A0A1M7ZYM7_9FLAO</name>
<evidence type="ECO:0000313" key="2">
    <source>
        <dbReference type="Proteomes" id="UP000184611"/>
    </source>
</evidence>
<protein>
    <submittedName>
        <fullName evidence="1">Uncharacterized protein</fullName>
    </submittedName>
</protein>
<sequence length="175" mass="20914">MIISCKKTAIEKTPRYVSHSLDRILNEYAAANKLRQKVDKDSFYLSKQSYEIAFFRKKNDTLAIIGRIPFYATDFFADNSFESLESRLGIKSLALTQNPIYMGSFRYKNNPVHIYDVRDKVGKKEYFFDNLKTEDFKEYYIKEQFIGDTMASFWIYKIKNKKFILEKKTKPYRYE</sequence>
<organism evidence="1 2">
    <name type="scientific">Flavobacterium cucumis</name>
    <dbReference type="NCBI Taxonomy" id="416016"/>
    <lineage>
        <taxon>Bacteria</taxon>
        <taxon>Pseudomonadati</taxon>
        <taxon>Bacteroidota</taxon>
        <taxon>Flavobacteriia</taxon>
        <taxon>Flavobacteriales</taxon>
        <taxon>Flavobacteriaceae</taxon>
        <taxon>Flavobacterium</taxon>
    </lineage>
</organism>
<accession>A0A1M7ZYM7</accession>
<gene>
    <name evidence="1" type="ORF">SAMN05443547_2355</name>
</gene>
<dbReference type="AlphaFoldDB" id="A0A1M7ZYM7"/>
<dbReference type="STRING" id="416016.SAMN05443547_2355"/>